<dbReference type="RefSeq" id="WP_185762822.1">
    <property type="nucleotide sequence ID" value="NZ_CM017506.1"/>
</dbReference>
<evidence type="ECO:0000313" key="1">
    <source>
        <dbReference type="EMBL" id="TRZ39242.1"/>
    </source>
</evidence>
<dbReference type="EMBL" id="RIBP01000003">
    <property type="protein sequence ID" value="TRZ39242.1"/>
    <property type="molecule type" value="Genomic_DNA"/>
</dbReference>
<dbReference type="AlphaFoldDB" id="A0A553SQH4"/>
<comment type="caution">
    <text evidence="1">The sequence shown here is derived from an EMBL/GenBank/DDBJ whole genome shotgun (WGS) entry which is preliminary data.</text>
</comment>
<keyword evidence="1" id="KW-0614">Plasmid</keyword>
<gene>
    <name evidence="1" type="ORF">CEQ21_07695</name>
</gene>
<name>A0A553SQH4_NIACI</name>
<proteinExistence type="predicted"/>
<protein>
    <submittedName>
        <fullName evidence="1">Uncharacterized protein</fullName>
    </submittedName>
</protein>
<organism evidence="1">
    <name type="scientific">Niallia circulans</name>
    <name type="common">Bacillus circulans</name>
    <dbReference type="NCBI Taxonomy" id="1397"/>
    <lineage>
        <taxon>Bacteria</taxon>
        <taxon>Bacillati</taxon>
        <taxon>Bacillota</taxon>
        <taxon>Bacilli</taxon>
        <taxon>Bacillales</taxon>
        <taxon>Bacillaceae</taxon>
        <taxon>Niallia</taxon>
    </lineage>
</organism>
<reference evidence="1" key="1">
    <citation type="submission" date="2018-10" db="EMBL/GenBank/DDBJ databases">
        <title>FDA dAtabase for Regulatory Grade micrObial Sequences (FDA-ARGOS): Supporting development and validation of Infectious Disease Dx tests.</title>
        <authorList>
            <person name="Minogue T."/>
            <person name="Wolcott M."/>
            <person name="Wasieloski L."/>
            <person name="Aguilar W."/>
            <person name="Moore D."/>
            <person name="Tallon L.J."/>
            <person name="Sadzewicz L."/>
            <person name="Sengamalay N."/>
            <person name="Ott S."/>
            <person name="Godinez A."/>
            <person name="Nagaraj S."/>
            <person name="Vavikolanu K."/>
            <person name="Vyas G."/>
            <person name="Nadendla S."/>
            <person name="Aluvathingal J."/>
            <person name="Sichtig H."/>
        </authorList>
    </citation>
    <scope>NUCLEOTIDE SEQUENCE</scope>
    <source>
        <strain evidence="1">FDAARGOS_343</strain>
        <plasmid evidence="1">unnamed2</plasmid>
    </source>
</reference>
<sequence>MKIQSITYELVNGMYEGKRYDIDRYFIVGRRPLSTHELTVYVNHLDKTISGDCIRYGSWGDIDLDEVMEMLKIVEDAGELKRPYDGYKGK</sequence>
<accession>A0A553SQH4</accession>
<dbReference type="Proteomes" id="UP000319837">
    <property type="component" value="Plasmid unnamed2"/>
</dbReference>
<geneLocation type="plasmid" evidence="1">
    <name>unnamed2</name>
</geneLocation>